<comment type="caution">
    <text evidence="1">The sequence shown here is derived from an EMBL/GenBank/DDBJ whole genome shotgun (WGS) entry which is preliminary data.</text>
</comment>
<evidence type="ECO:0000313" key="1">
    <source>
        <dbReference type="EMBL" id="RRD90810.1"/>
    </source>
</evidence>
<reference evidence="1 2" key="1">
    <citation type="submission" date="2018-11" db="EMBL/GenBank/DDBJ databases">
        <title>Genomes From Bacteria Associated with the Canine Oral Cavity: a Test Case for Automated Genome-Based Taxonomic Assignment.</title>
        <authorList>
            <person name="Coil D.A."/>
            <person name="Jospin G."/>
            <person name="Darling A.E."/>
            <person name="Wallis C."/>
            <person name="Davis I.J."/>
            <person name="Harris S."/>
            <person name="Eisen J.A."/>
            <person name="Holcombe L.J."/>
            <person name="O'Flynn C."/>
        </authorList>
    </citation>
    <scope>NUCLEOTIDE SEQUENCE [LARGE SCALE GENOMIC DNA]</scope>
    <source>
        <strain evidence="1 2">COT-280</strain>
    </source>
</reference>
<dbReference type="STRING" id="1121352.GCA_000620925_01037"/>
<keyword evidence="2" id="KW-1185">Reference proteome</keyword>
<proteinExistence type="predicted"/>
<gene>
    <name evidence="1" type="ORF">EII21_04180</name>
</gene>
<sequence>MFTLILPALLRPDAEHLPEPDTPFLDKLLRFARFEPQPSPLGRLYAEHLAVDFALPEHCVYASPVWQQMGMHSMNLLDGAAVGINEEEAEALCSGLNEFYRGQARFRALRPDLWRMLLPASVDWQAPPVFDVLGQIDGSVRAEGTGASQWLQMQTEIQMWLHDHPMNRHRRNHQQPPINGIWLWNAPAYPSAAAESAPALMGCDSPWTAQSPLNLAPAPARFQDWQQYCDNQGVAVGNTAVWLDGLTLSRQTNDTWAYGDVLAQWDETFFKPLWEALSEKRMDSARIITDGEAGGTLWLQKPPLFAWFKAKRHFNGRSLL</sequence>
<dbReference type="EMBL" id="RQYC01000004">
    <property type="protein sequence ID" value="RRD90810.1"/>
    <property type="molecule type" value="Genomic_DNA"/>
</dbReference>
<dbReference type="Proteomes" id="UP000269923">
    <property type="component" value="Unassembled WGS sequence"/>
</dbReference>
<accession>A0A3P2A959</accession>
<protein>
    <recommendedName>
        <fullName evidence="3">Phosphoglycerate mutase</fullName>
    </recommendedName>
</protein>
<organism evidence="1 2">
    <name type="scientific">Conchiformibius steedae</name>
    <dbReference type="NCBI Taxonomy" id="153493"/>
    <lineage>
        <taxon>Bacteria</taxon>
        <taxon>Pseudomonadati</taxon>
        <taxon>Pseudomonadota</taxon>
        <taxon>Betaproteobacteria</taxon>
        <taxon>Neisseriales</taxon>
        <taxon>Neisseriaceae</taxon>
        <taxon>Conchiformibius</taxon>
    </lineage>
</organism>
<dbReference type="AlphaFoldDB" id="A0A3P2A959"/>
<name>A0A3P2A959_9NEIS</name>
<dbReference type="OrthoDB" id="5295974at2"/>
<evidence type="ECO:0000313" key="2">
    <source>
        <dbReference type="Proteomes" id="UP000269923"/>
    </source>
</evidence>
<dbReference type="RefSeq" id="WP_124794369.1">
    <property type="nucleotide sequence ID" value="NZ_RQYC01000004.1"/>
</dbReference>
<evidence type="ECO:0008006" key="3">
    <source>
        <dbReference type="Google" id="ProtNLM"/>
    </source>
</evidence>